<protein>
    <submittedName>
        <fullName evidence="1">Uncharacterized protein</fullName>
    </submittedName>
</protein>
<gene>
    <name evidence="1" type="ORF">PoB_007193100</name>
</gene>
<name>A0AAV4DMR4_9GAST</name>
<reference evidence="1 2" key="1">
    <citation type="journal article" date="2021" name="Elife">
        <title>Chloroplast acquisition without the gene transfer in kleptoplastic sea slugs, Plakobranchus ocellatus.</title>
        <authorList>
            <person name="Maeda T."/>
            <person name="Takahashi S."/>
            <person name="Yoshida T."/>
            <person name="Shimamura S."/>
            <person name="Takaki Y."/>
            <person name="Nagai Y."/>
            <person name="Toyoda A."/>
            <person name="Suzuki Y."/>
            <person name="Arimoto A."/>
            <person name="Ishii H."/>
            <person name="Satoh N."/>
            <person name="Nishiyama T."/>
            <person name="Hasebe M."/>
            <person name="Maruyama T."/>
            <person name="Minagawa J."/>
            <person name="Obokata J."/>
            <person name="Shigenobu S."/>
        </authorList>
    </citation>
    <scope>NUCLEOTIDE SEQUENCE [LARGE SCALE GENOMIC DNA]</scope>
</reference>
<comment type="caution">
    <text evidence="1">The sequence shown here is derived from an EMBL/GenBank/DDBJ whole genome shotgun (WGS) entry which is preliminary data.</text>
</comment>
<evidence type="ECO:0000313" key="2">
    <source>
        <dbReference type="Proteomes" id="UP000735302"/>
    </source>
</evidence>
<sequence>MAKDSRKRPFCCVVCMKLNFQTDGEMVSLTHYTVTQLGRIRMGGAGKGRHKCFGQRRINKEMLRSSNPDIELQALVWVKTLRWPNIVRHPSNTKIKDRQCLLFHPSQGRIPKSHPILLKISPSQSSSILPQFISLKVERLVARHGCGCVGVWTHVMKKGAVRKVTPSFILEWLKAACGGSGRGDR</sequence>
<evidence type="ECO:0000313" key="1">
    <source>
        <dbReference type="EMBL" id="GFO45426.1"/>
    </source>
</evidence>
<dbReference type="Proteomes" id="UP000735302">
    <property type="component" value="Unassembled WGS sequence"/>
</dbReference>
<organism evidence="1 2">
    <name type="scientific">Plakobranchus ocellatus</name>
    <dbReference type="NCBI Taxonomy" id="259542"/>
    <lineage>
        <taxon>Eukaryota</taxon>
        <taxon>Metazoa</taxon>
        <taxon>Spiralia</taxon>
        <taxon>Lophotrochozoa</taxon>
        <taxon>Mollusca</taxon>
        <taxon>Gastropoda</taxon>
        <taxon>Heterobranchia</taxon>
        <taxon>Euthyneura</taxon>
        <taxon>Panpulmonata</taxon>
        <taxon>Sacoglossa</taxon>
        <taxon>Placobranchoidea</taxon>
        <taxon>Plakobranchidae</taxon>
        <taxon>Plakobranchus</taxon>
    </lineage>
</organism>
<dbReference type="EMBL" id="BLXT01008059">
    <property type="protein sequence ID" value="GFO45426.1"/>
    <property type="molecule type" value="Genomic_DNA"/>
</dbReference>
<accession>A0AAV4DMR4</accession>
<keyword evidence="2" id="KW-1185">Reference proteome</keyword>
<dbReference type="AlphaFoldDB" id="A0AAV4DMR4"/>
<proteinExistence type="predicted"/>